<dbReference type="EMBL" id="JAPFFL010000008">
    <property type="protein sequence ID" value="KAJ6707776.1"/>
    <property type="molecule type" value="Genomic_DNA"/>
</dbReference>
<evidence type="ECO:0000313" key="2">
    <source>
        <dbReference type="EMBL" id="KAJ6707776.1"/>
    </source>
</evidence>
<proteinExistence type="predicted"/>
<feature type="coiled-coil region" evidence="1">
    <location>
        <begin position="4"/>
        <end position="38"/>
    </location>
</feature>
<evidence type="ECO:0000313" key="3">
    <source>
        <dbReference type="Proteomes" id="UP001151529"/>
    </source>
</evidence>
<keyword evidence="3" id="KW-1185">Reference proteome</keyword>
<reference evidence="2" key="2">
    <citation type="journal article" date="2023" name="Int. J. Mol. Sci.">
        <title>De Novo Assembly and Annotation of 11 Diverse Shrub Willow (Salix) Genomes Reveals Novel Gene Organization in Sex-Linked Regions.</title>
        <authorList>
            <person name="Hyden B."/>
            <person name="Feng K."/>
            <person name="Yates T.B."/>
            <person name="Jawdy S."/>
            <person name="Cereghino C."/>
            <person name="Smart L.B."/>
            <person name="Muchero W."/>
        </authorList>
    </citation>
    <scope>NUCLEOTIDE SEQUENCE [LARGE SCALE GENOMIC DNA]</scope>
    <source>
        <tissue evidence="2">Shoot tip</tissue>
    </source>
</reference>
<gene>
    <name evidence="2" type="ORF">OIU85_028082</name>
</gene>
<accession>A0A9Q0QJP4</accession>
<protein>
    <submittedName>
        <fullName evidence="2">Uncharacterized protein</fullName>
    </submittedName>
</protein>
<sequence length="215" mass="24603">MTTKMRLLSQIQELEAECDKLQKNLKSKESDLEKSSSHIAVISQQKQDLQKSICRLETASSKLQTELELKDLELRRLSWLEQENKSLKDEVLNLKNEKNLVLRDLEKKKSEVESSLSQVDMENDRLQDKILSLESVIASLQTDLKMKSVEVNELQNSQSVATADLGLKKQDLQNFVCKVNTLKDENILLRSEIRSHKIVLHEALTKSTLNTAKVC</sequence>
<feature type="coiled-coil region" evidence="1">
    <location>
        <begin position="70"/>
        <end position="157"/>
    </location>
</feature>
<organism evidence="2 3">
    <name type="scientific">Salix viminalis</name>
    <name type="common">Common osier</name>
    <name type="synonym">Basket willow</name>
    <dbReference type="NCBI Taxonomy" id="40686"/>
    <lineage>
        <taxon>Eukaryota</taxon>
        <taxon>Viridiplantae</taxon>
        <taxon>Streptophyta</taxon>
        <taxon>Embryophyta</taxon>
        <taxon>Tracheophyta</taxon>
        <taxon>Spermatophyta</taxon>
        <taxon>Magnoliopsida</taxon>
        <taxon>eudicotyledons</taxon>
        <taxon>Gunneridae</taxon>
        <taxon>Pentapetalae</taxon>
        <taxon>rosids</taxon>
        <taxon>fabids</taxon>
        <taxon>Malpighiales</taxon>
        <taxon>Salicaceae</taxon>
        <taxon>Saliceae</taxon>
        <taxon>Salix</taxon>
    </lineage>
</organism>
<dbReference type="Gene3D" id="1.10.287.1490">
    <property type="match status" value="1"/>
</dbReference>
<dbReference type="Proteomes" id="UP001151529">
    <property type="component" value="Chromosome 4"/>
</dbReference>
<name>A0A9Q0QJP4_SALVM</name>
<reference evidence="2" key="1">
    <citation type="submission" date="2022-11" db="EMBL/GenBank/DDBJ databases">
        <authorList>
            <person name="Hyden B.L."/>
            <person name="Feng K."/>
            <person name="Yates T."/>
            <person name="Jawdy S."/>
            <person name="Smart L.B."/>
            <person name="Muchero W."/>
        </authorList>
    </citation>
    <scope>NUCLEOTIDE SEQUENCE</scope>
    <source>
        <tissue evidence="2">Shoot tip</tissue>
    </source>
</reference>
<dbReference type="AlphaFoldDB" id="A0A9Q0QJP4"/>
<evidence type="ECO:0000256" key="1">
    <source>
        <dbReference type="SAM" id="Coils"/>
    </source>
</evidence>
<keyword evidence="1" id="KW-0175">Coiled coil</keyword>
<comment type="caution">
    <text evidence="2">The sequence shown here is derived from an EMBL/GenBank/DDBJ whole genome shotgun (WGS) entry which is preliminary data.</text>
</comment>